<sequence>MTTPTNRSFKTASSTTLFHLRRCAQVPQALTLEQDPPRHPAHTIDEGGYILSRARRKTRFRPRFRHAARPQPAHEHRGYQNCKPPSSSTRIAQRLLLEEYSALAEVGQENIWNTAFYYRKKTGAEVADESDADVMRGGVCLSVRFFSLRFQFATIMMMIANITDPIEFANTKRNNPPSLRYTLPTSRSTPSGSPSAILLSATFFTTSPSASGDRFVKKQIVKAMKATEDW</sequence>
<accession>A0A8H5BRE4</accession>
<keyword evidence="3" id="KW-1185">Reference proteome</keyword>
<dbReference type="AlphaFoldDB" id="A0A8H5BRE4"/>
<feature type="region of interest" description="Disordered" evidence="1">
    <location>
        <begin position="67"/>
        <end position="86"/>
    </location>
</feature>
<protein>
    <submittedName>
        <fullName evidence="2">Uncharacterized protein</fullName>
    </submittedName>
</protein>
<dbReference type="Proteomes" id="UP000567179">
    <property type="component" value="Unassembled WGS sequence"/>
</dbReference>
<name>A0A8H5BRE4_9AGAR</name>
<evidence type="ECO:0000256" key="1">
    <source>
        <dbReference type="SAM" id="MobiDB-lite"/>
    </source>
</evidence>
<evidence type="ECO:0000313" key="3">
    <source>
        <dbReference type="Proteomes" id="UP000567179"/>
    </source>
</evidence>
<dbReference type="EMBL" id="JAACJJ010000005">
    <property type="protein sequence ID" value="KAF5328159.1"/>
    <property type="molecule type" value="Genomic_DNA"/>
</dbReference>
<proteinExistence type="predicted"/>
<comment type="caution">
    <text evidence="2">The sequence shown here is derived from an EMBL/GenBank/DDBJ whole genome shotgun (WGS) entry which is preliminary data.</text>
</comment>
<reference evidence="2 3" key="1">
    <citation type="journal article" date="2020" name="ISME J.">
        <title>Uncovering the hidden diversity of litter-decomposition mechanisms in mushroom-forming fungi.</title>
        <authorList>
            <person name="Floudas D."/>
            <person name="Bentzer J."/>
            <person name="Ahren D."/>
            <person name="Johansson T."/>
            <person name="Persson P."/>
            <person name="Tunlid A."/>
        </authorList>
    </citation>
    <scope>NUCLEOTIDE SEQUENCE [LARGE SCALE GENOMIC DNA]</scope>
    <source>
        <strain evidence="2 3">CBS 101986</strain>
    </source>
</reference>
<evidence type="ECO:0000313" key="2">
    <source>
        <dbReference type="EMBL" id="KAF5328159.1"/>
    </source>
</evidence>
<gene>
    <name evidence="2" type="ORF">D9619_013456</name>
</gene>
<organism evidence="2 3">
    <name type="scientific">Psilocybe cf. subviscida</name>
    <dbReference type="NCBI Taxonomy" id="2480587"/>
    <lineage>
        <taxon>Eukaryota</taxon>
        <taxon>Fungi</taxon>
        <taxon>Dikarya</taxon>
        <taxon>Basidiomycota</taxon>
        <taxon>Agaricomycotina</taxon>
        <taxon>Agaricomycetes</taxon>
        <taxon>Agaricomycetidae</taxon>
        <taxon>Agaricales</taxon>
        <taxon>Agaricineae</taxon>
        <taxon>Strophariaceae</taxon>
        <taxon>Psilocybe</taxon>
    </lineage>
</organism>